<dbReference type="Proteomes" id="UP001054945">
    <property type="component" value="Unassembled WGS sequence"/>
</dbReference>
<evidence type="ECO:0000313" key="3">
    <source>
        <dbReference type="Proteomes" id="UP001054945"/>
    </source>
</evidence>
<feature type="compositionally biased region" description="Basic and acidic residues" evidence="1">
    <location>
        <begin position="32"/>
        <end position="42"/>
    </location>
</feature>
<proteinExistence type="predicted"/>
<feature type="region of interest" description="Disordered" evidence="1">
    <location>
        <begin position="1"/>
        <end position="72"/>
    </location>
</feature>
<protein>
    <submittedName>
        <fullName evidence="2">Uncharacterized protein</fullName>
    </submittedName>
</protein>
<sequence length="72" mass="7518">MMSSSSIKTVGIFGEGCNSVESQESDGSRVTATEKNERERGRSALVPVPDTGTGFDTGTATSPHSPRRSGND</sequence>
<organism evidence="2 3">
    <name type="scientific">Caerostris extrusa</name>
    <name type="common">Bark spider</name>
    <name type="synonym">Caerostris bankana</name>
    <dbReference type="NCBI Taxonomy" id="172846"/>
    <lineage>
        <taxon>Eukaryota</taxon>
        <taxon>Metazoa</taxon>
        <taxon>Ecdysozoa</taxon>
        <taxon>Arthropoda</taxon>
        <taxon>Chelicerata</taxon>
        <taxon>Arachnida</taxon>
        <taxon>Araneae</taxon>
        <taxon>Araneomorphae</taxon>
        <taxon>Entelegynae</taxon>
        <taxon>Araneoidea</taxon>
        <taxon>Araneidae</taxon>
        <taxon>Caerostris</taxon>
    </lineage>
</organism>
<accession>A0AAV4P0X2</accession>
<feature type="compositionally biased region" description="Low complexity" evidence="1">
    <location>
        <begin position="50"/>
        <end position="61"/>
    </location>
</feature>
<reference evidence="2 3" key="1">
    <citation type="submission" date="2021-06" db="EMBL/GenBank/DDBJ databases">
        <title>Caerostris extrusa draft genome.</title>
        <authorList>
            <person name="Kono N."/>
            <person name="Arakawa K."/>
        </authorList>
    </citation>
    <scope>NUCLEOTIDE SEQUENCE [LARGE SCALE GENOMIC DNA]</scope>
</reference>
<comment type="caution">
    <text evidence="2">The sequence shown here is derived from an EMBL/GenBank/DDBJ whole genome shotgun (WGS) entry which is preliminary data.</text>
</comment>
<name>A0AAV4P0X2_CAEEX</name>
<gene>
    <name evidence="2" type="ORF">CEXT_23051</name>
</gene>
<keyword evidence="3" id="KW-1185">Reference proteome</keyword>
<dbReference type="EMBL" id="BPLR01021523">
    <property type="protein sequence ID" value="GIX90699.1"/>
    <property type="molecule type" value="Genomic_DNA"/>
</dbReference>
<evidence type="ECO:0000313" key="2">
    <source>
        <dbReference type="EMBL" id="GIX90699.1"/>
    </source>
</evidence>
<dbReference type="AlphaFoldDB" id="A0AAV4P0X2"/>
<evidence type="ECO:0000256" key="1">
    <source>
        <dbReference type="SAM" id="MobiDB-lite"/>
    </source>
</evidence>